<reference evidence="1" key="2">
    <citation type="submission" date="2020-11" db="EMBL/GenBank/DDBJ databases">
        <authorList>
            <consortium name="NCBI Pathogen Detection Project"/>
        </authorList>
    </citation>
    <scope>NUCLEOTIDE SEQUENCE</scope>
    <source>
        <strain evidence="1">R404</strain>
    </source>
</reference>
<sequence>MNIFIKKLLNAVLPDPQPDHCDDDDNPLHITPIDLSIRPGFGRQYISNGTGDTELIHDE</sequence>
<evidence type="ECO:0000313" key="2">
    <source>
        <dbReference type="Proteomes" id="UP000856143"/>
    </source>
</evidence>
<comment type="caution">
    <text evidence="1">The sequence shown here is derived from an EMBL/GenBank/DDBJ whole genome shotgun (WGS) entry which is preliminary data.</text>
</comment>
<protein>
    <submittedName>
        <fullName evidence="1">Uncharacterized protein</fullName>
    </submittedName>
</protein>
<gene>
    <name evidence="1" type="ORF">I8Y21_003933</name>
</gene>
<dbReference type="EMBL" id="DACSEO010000056">
    <property type="protein sequence ID" value="HAT1683208.1"/>
    <property type="molecule type" value="Genomic_DNA"/>
</dbReference>
<organism evidence="1 2">
    <name type="scientific">Klebsiella oxytoca</name>
    <dbReference type="NCBI Taxonomy" id="571"/>
    <lineage>
        <taxon>Bacteria</taxon>
        <taxon>Pseudomonadati</taxon>
        <taxon>Pseudomonadota</taxon>
        <taxon>Gammaproteobacteria</taxon>
        <taxon>Enterobacterales</taxon>
        <taxon>Enterobacteriaceae</taxon>
        <taxon>Klebsiella/Raoultella group</taxon>
        <taxon>Klebsiella</taxon>
    </lineage>
</organism>
<proteinExistence type="predicted"/>
<dbReference type="AlphaFoldDB" id="A0AAN5REY6"/>
<evidence type="ECO:0000313" key="1">
    <source>
        <dbReference type="EMBL" id="HAT1683208.1"/>
    </source>
</evidence>
<reference evidence="1" key="1">
    <citation type="journal article" date="2018" name="Genome Biol.">
        <title>SKESA: strategic k-mer extension for scrupulous assemblies.</title>
        <authorList>
            <person name="Souvorov A."/>
            <person name="Agarwala R."/>
            <person name="Lipman D.J."/>
        </authorList>
    </citation>
    <scope>NUCLEOTIDE SEQUENCE</scope>
    <source>
        <strain evidence="1">R404</strain>
    </source>
</reference>
<name>A0AAN5REY6_KLEOX</name>
<dbReference type="Proteomes" id="UP000856143">
    <property type="component" value="Unassembled WGS sequence"/>
</dbReference>
<accession>A0AAN5REY6</accession>